<dbReference type="PANTHER" id="PTHR32196:SF72">
    <property type="entry name" value="RIBOSE IMPORT PERMEASE PROTEIN RBSC"/>
    <property type="match status" value="1"/>
</dbReference>
<feature type="transmembrane region" description="Helical" evidence="6">
    <location>
        <begin position="97"/>
        <end position="118"/>
    </location>
</feature>
<keyword evidence="5 6" id="KW-0472">Membrane</keyword>
<feature type="transmembrane region" description="Helical" evidence="6">
    <location>
        <begin position="296"/>
        <end position="315"/>
    </location>
</feature>
<dbReference type="PANTHER" id="PTHR32196">
    <property type="entry name" value="ABC TRANSPORTER PERMEASE PROTEIN YPHD-RELATED-RELATED"/>
    <property type="match status" value="1"/>
</dbReference>
<dbReference type="OrthoDB" id="9813906at2"/>
<organism evidence="7 8">
    <name type="scientific">Oleiharenicola lentus</name>
    <dbReference type="NCBI Taxonomy" id="2508720"/>
    <lineage>
        <taxon>Bacteria</taxon>
        <taxon>Pseudomonadati</taxon>
        <taxon>Verrucomicrobiota</taxon>
        <taxon>Opitutia</taxon>
        <taxon>Opitutales</taxon>
        <taxon>Opitutaceae</taxon>
        <taxon>Oleiharenicola</taxon>
    </lineage>
</organism>
<dbReference type="GO" id="GO:0022857">
    <property type="term" value="F:transmembrane transporter activity"/>
    <property type="evidence" value="ECO:0007669"/>
    <property type="project" value="InterPro"/>
</dbReference>
<keyword evidence="4 6" id="KW-1133">Transmembrane helix</keyword>
<keyword evidence="8" id="KW-1185">Reference proteome</keyword>
<dbReference type="Proteomes" id="UP000290218">
    <property type="component" value="Unassembled WGS sequence"/>
</dbReference>
<gene>
    <name evidence="7" type="ORF">ESB00_01500</name>
</gene>
<protein>
    <submittedName>
        <fullName evidence="7">ABC transporter permease</fullName>
    </submittedName>
</protein>
<evidence type="ECO:0000256" key="2">
    <source>
        <dbReference type="ARBA" id="ARBA00022475"/>
    </source>
</evidence>
<dbReference type="CDD" id="cd06579">
    <property type="entry name" value="TM_PBP1_transp_AraH_like"/>
    <property type="match status" value="1"/>
</dbReference>
<proteinExistence type="predicted"/>
<dbReference type="AlphaFoldDB" id="A0A4Q1C766"/>
<dbReference type="RefSeq" id="WP_129045966.1">
    <property type="nucleotide sequence ID" value="NZ_SDHX01000001.1"/>
</dbReference>
<feature type="transmembrane region" description="Helical" evidence="6">
    <location>
        <begin position="165"/>
        <end position="186"/>
    </location>
</feature>
<evidence type="ECO:0000256" key="3">
    <source>
        <dbReference type="ARBA" id="ARBA00022692"/>
    </source>
</evidence>
<feature type="transmembrane region" description="Helical" evidence="6">
    <location>
        <begin position="73"/>
        <end position="90"/>
    </location>
</feature>
<reference evidence="7 8" key="1">
    <citation type="submission" date="2019-01" db="EMBL/GenBank/DDBJ databases">
        <title>Lacunisphaera sp. strain TWA-58.</title>
        <authorList>
            <person name="Chen W.-M."/>
        </authorList>
    </citation>
    <scope>NUCLEOTIDE SEQUENCE [LARGE SCALE GENOMIC DNA]</scope>
    <source>
        <strain evidence="7 8">TWA-58</strain>
    </source>
</reference>
<feature type="transmembrane region" description="Helical" evidence="6">
    <location>
        <begin position="14"/>
        <end position="34"/>
    </location>
</feature>
<keyword evidence="3 6" id="KW-0812">Transmembrane</keyword>
<evidence type="ECO:0000313" key="7">
    <source>
        <dbReference type="EMBL" id="RXK54602.1"/>
    </source>
</evidence>
<dbReference type="EMBL" id="SDHX01000001">
    <property type="protein sequence ID" value="RXK54602.1"/>
    <property type="molecule type" value="Genomic_DNA"/>
</dbReference>
<sequence>MSDPTPKTSWLRHALTAFGPLIGLAAVCVLFAALRFETFVTRDNFAIILQQTAVIGVTALGMTLIIVAGGIDLSVGSIIALGTVVIALLLQQGASPLVAALGGIGVSALCGAISGLLITRLRLLPFVVTLGMMGALRGAAKGVANEQPVYPDETWLNGLMQLGGVGGLPGGVWLMLVLAVLVALAMRYTRFGRHVFAVGSNELTARLCGVPVERVKVLVYLLGGVFAGLGAVLQFAYLTGGDPTTAVGLELNIIAAVVIGGASLAGGQGTITGTLVGALIMSVVANGCTKLGLSNWVQEIVTGGIIIAAVLLDYLRRRTEQK</sequence>
<name>A0A4Q1C766_9BACT</name>
<evidence type="ECO:0000256" key="4">
    <source>
        <dbReference type="ARBA" id="ARBA00022989"/>
    </source>
</evidence>
<comment type="caution">
    <text evidence="7">The sequence shown here is derived from an EMBL/GenBank/DDBJ whole genome shotgun (WGS) entry which is preliminary data.</text>
</comment>
<accession>A0A4Q1C766</accession>
<feature type="transmembrane region" description="Helical" evidence="6">
    <location>
        <begin position="217"/>
        <end position="239"/>
    </location>
</feature>
<feature type="transmembrane region" description="Helical" evidence="6">
    <location>
        <begin position="46"/>
        <end position="67"/>
    </location>
</feature>
<evidence type="ECO:0000256" key="1">
    <source>
        <dbReference type="ARBA" id="ARBA00004651"/>
    </source>
</evidence>
<comment type="subcellular location">
    <subcellularLocation>
        <location evidence="1">Cell membrane</location>
        <topology evidence="1">Multi-pass membrane protein</topology>
    </subcellularLocation>
</comment>
<dbReference type="Pfam" id="PF02653">
    <property type="entry name" value="BPD_transp_2"/>
    <property type="match status" value="1"/>
</dbReference>
<evidence type="ECO:0000256" key="5">
    <source>
        <dbReference type="ARBA" id="ARBA00023136"/>
    </source>
</evidence>
<keyword evidence="2" id="KW-1003">Cell membrane</keyword>
<dbReference type="GO" id="GO:0005886">
    <property type="term" value="C:plasma membrane"/>
    <property type="evidence" value="ECO:0007669"/>
    <property type="project" value="UniProtKB-SubCell"/>
</dbReference>
<evidence type="ECO:0000256" key="6">
    <source>
        <dbReference type="SAM" id="Phobius"/>
    </source>
</evidence>
<dbReference type="InterPro" id="IPR001851">
    <property type="entry name" value="ABC_transp_permease"/>
</dbReference>
<feature type="transmembrane region" description="Helical" evidence="6">
    <location>
        <begin position="251"/>
        <end position="284"/>
    </location>
</feature>
<evidence type="ECO:0000313" key="8">
    <source>
        <dbReference type="Proteomes" id="UP000290218"/>
    </source>
</evidence>